<keyword evidence="1" id="KW-0805">Transcription regulation</keyword>
<dbReference type="InterPro" id="IPR001845">
    <property type="entry name" value="HTH_ArsR_DNA-bd_dom"/>
</dbReference>
<protein>
    <submittedName>
        <fullName evidence="5">Metalloregulator ArsR/SmtB family transcription factor</fullName>
    </submittedName>
</protein>
<accession>A0ABV1CUY8</accession>
<evidence type="ECO:0000313" key="6">
    <source>
        <dbReference type="Proteomes" id="UP001433088"/>
    </source>
</evidence>
<dbReference type="SUPFAM" id="SSF46785">
    <property type="entry name" value="Winged helix' DNA-binding domain"/>
    <property type="match status" value="1"/>
</dbReference>
<dbReference type="Proteomes" id="UP001433088">
    <property type="component" value="Unassembled WGS sequence"/>
</dbReference>
<proteinExistence type="predicted"/>
<reference evidence="5 6" key="1">
    <citation type="submission" date="2024-03" db="EMBL/GenBank/DDBJ databases">
        <title>Human intestinal bacterial collection.</title>
        <authorList>
            <person name="Pauvert C."/>
            <person name="Hitch T.C.A."/>
            <person name="Clavel T."/>
        </authorList>
    </citation>
    <scope>NUCLEOTIDE SEQUENCE [LARGE SCALE GENOMIC DNA]</scope>
    <source>
        <strain evidence="5 6">CLA-AA-H81</strain>
    </source>
</reference>
<dbReference type="NCBIfam" id="NF033788">
    <property type="entry name" value="HTH_metalloreg"/>
    <property type="match status" value="1"/>
</dbReference>
<dbReference type="CDD" id="cd00090">
    <property type="entry name" value="HTH_ARSR"/>
    <property type="match status" value="1"/>
</dbReference>
<dbReference type="InterPro" id="IPR051081">
    <property type="entry name" value="HTH_MetalResp_TranReg"/>
</dbReference>
<evidence type="ECO:0000256" key="1">
    <source>
        <dbReference type="ARBA" id="ARBA00023015"/>
    </source>
</evidence>
<keyword evidence="6" id="KW-1185">Reference proteome</keyword>
<sequence>MNAVDVSLLCKALGDANRLQIVQLLTQGEMCACKLLEYFQITQPTLSHHMKVLTECGLVTSRKEWKNTYYSLNCQTLTAFRTFIDTLKCTHTGCVPGKACQPSAQADKE</sequence>
<evidence type="ECO:0000256" key="3">
    <source>
        <dbReference type="ARBA" id="ARBA00023163"/>
    </source>
</evidence>
<dbReference type="SMART" id="SM00418">
    <property type="entry name" value="HTH_ARSR"/>
    <property type="match status" value="1"/>
</dbReference>
<dbReference type="Gene3D" id="1.10.10.10">
    <property type="entry name" value="Winged helix-like DNA-binding domain superfamily/Winged helix DNA-binding domain"/>
    <property type="match status" value="1"/>
</dbReference>
<dbReference type="PANTHER" id="PTHR33154:SF18">
    <property type="entry name" value="ARSENICAL RESISTANCE OPERON REPRESSOR"/>
    <property type="match status" value="1"/>
</dbReference>
<dbReference type="InterPro" id="IPR036388">
    <property type="entry name" value="WH-like_DNA-bd_sf"/>
</dbReference>
<organism evidence="5 6">
    <name type="scientific">Megasphaera intestinihominis</name>
    <dbReference type="NCBI Taxonomy" id="3133159"/>
    <lineage>
        <taxon>Bacteria</taxon>
        <taxon>Bacillati</taxon>
        <taxon>Bacillota</taxon>
        <taxon>Negativicutes</taxon>
        <taxon>Veillonellales</taxon>
        <taxon>Veillonellaceae</taxon>
        <taxon>Megasphaera</taxon>
    </lineage>
</organism>
<dbReference type="PRINTS" id="PR00778">
    <property type="entry name" value="HTHARSR"/>
</dbReference>
<dbReference type="Pfam" id="PF01022">
    <property type="entry name" value="HTH_5"/>
    <property type="match status" value="1"/>
</dbReference>
<evidence type="ECO:0000256" key="2">
    <source>
        <dbReference type="ARBA" id="ARBA00023125"/>
    </source>
</evidence>
<dbReference type="PROSITE" id="PS50987">
    <property type="entry name" value="HTH_ARSR_2"/>
    <property type="match status" value="1"/>
</dbReference>
<gene>
    <name evidence="5" type="ORF">WMO23_02115</name>
</gene>
<evidence type="ECO:0000313" key="5">
    <source>
        <dbReference type="EMBL" id="MEQ2421530.1"/>
    </source>
</evidence>
<dbReference type="InterPro" id="IPR036390">
    <property type="entry name" value="WH_DNA-bd_sf"/>
</dbReference>
<dbReference type="PANTHER" id="PTHR33154">
    <property type="entry name" value="TRANSCRIPTIONAL REGULATOR, ARSR FAMILY"/>
    <property type="match status" value="1"/>
</dbReference>
<dbReference type="InterPro" id="IPR011991">
    <property type="entry name" value="ArsR-like_HTH"/>
</dbReference>
<dbReference type="EMBL" id="JBBMEU010000007">
    <property type="protein sequence ID" value="MEQ2421530.1"/>
    <property type="molecule type" value="Genomic_DNA"/>
</dbReference>
<keyword evidence="2" id="KW-0238">DNA-binding</keyword>
<keyword evidence="3" id="KW-0804">Transcription</keyword>
<feature type="domain" description="HTH arsR-type" evidence="4">
    <location>
        <begin position="1"/>
        <end position="91"/>
    </location>
</feature>
<comment type="caution">
    <text evidence="5">The sequence shown here is derived from an EMBL/GenBank/DDBJ whole genome shotgun (WGS) entry which is preliminary data.</text>
</comment>
<evidence type="ECO:0000259" key="4">
    <source>
        <dbReference type="PROSITE" id="PS50987"/>
    </source>
</evidence>
<dbReference type="RefSeq" id="WP_020310089.1">
    <property type="nucleotide sequence ID" value="NZ_JBBMEU010000007.1"/>
</dbReference>
<name>A0ABV1CUY8_9FIRM</name>